<sequence>KSPRKKDREFEAHFYVSCFKRTLMKKLEKSWQQRINGEQADISFFFGLQQSFEMFFNSQVSRKTTKLNKFLHYICK</sequence>
<dbReference type="EMBL" id="BFAA01017244">
    <property type="protein sequence ID" value="GCB79158.1"/>
    <property type="molecule type" value="Genomic_DNA"/>
</dbReference>
<name>A0A401Q1C6_SCYTO</name>
<proteinExistence type="predicted"/>
<dbReference type="AlphaFoldDB" id="A0A401Q1C6"/>
<evidence type="ECO:0000313" key="1">
    <source>
        <dbReference type="EMBL" id="GCB79158.1"/>
    </source>
</evidence>
<comment type="caution">
    <text evidence="1">The sequence shown here is derived from an EMBL/GenBank/DDBJ whole genome shotgun (WGS) entry which is preliminary data.</text>
</comment>
<protein>
    <submittedName>
        <fullName evidence="1">Uncharacterized protein</fullName>
    </submittedName>
</protein>
<organism evidence="1 2">
    <name type="scientific">Scyliorhinus torazame</name>
    <name type="common">Cloudy catshark</name>
    <name type="synonym">Catulus torazame</name>
    <dbReference type="NCBI Taxonomy" id="75743"/>
    <lineage>
        <taxon>Eukaryota</taxon>
        <taxon>Metazoa</taxon>
        <taxon>Chordata</taxon>
        <taxon>Craniata</taxon>
        <taxon>Vertebrata</taxon>
        <taxon>Chondrichthyes</taxon>
        <taxon>Elasmobranchii</taxon>
        <taxon>Galeomorphii</taxon>
        <taxon>Galeoidea</taxon>
        <taxon>Carcharhiniformes</taxon>
        <taxon>Scyliorhinidae</taxon>
        <taxon>Scyliorhinus</taxon>
    </lineage>
</organism>
<feature type="non-terminal residue" evidence="1">
    <location>
        <position position="1"/>
    </location>
</feature>
<reference evidence="1 2" key="1">
    <citation type="journal article" date="2018" name="Nat. Ecol. Evol.">
        <title>Shark genomes provide insights into elasmobranch evolution and the origin of vertebrates.</title>
        <authorList>
            <person name="Hara Y"/>
            <person name="Yamaguchi K"/>
            <person name="Onimaru K"/>
            <person name="Kadota M"/>
            <person name="Koyanagi M"/>
            <person name="Keeley SD"/>
            <person name="Tatsumi K"/>
            <person name="Tanaka K"/>
            <person name="Motone F"/>
            <person name="Kageyama Y"/>
            <person name="Nozu R"/>
            <person name="Adachi N"/>
            <person name="Nishimura O"/>
            <person name="Nakagawa R"/>
            <person name="Tanegashima C"/>
            <person name="Kiyatake I"/>
            <person name="Matsumoto R"/>
            <person name="Murakumo K"/>
            <person name="Nishida K"/>
            <person name="Terakita A"/>
            <person name="Kuratani S"/>
            <person name="Sato K"/>
            <person name="Hyodo S Kuraku.S."/>
        </authorList>
    </citation>
    <scope>NUCLEOTIDE SEQUENCE [LARGE SCALE GENOMIC DNA]</scope>
</reference>
<gene>
    <name evidence="1" type="ORF">scyTo_0020757</name>
</gene>
<accession>A0A401Q1C6</accession>
<dbReference type="Proteomes" id="UP000288216">
    <property type="component" value="Unassembled WGS sequence"/>
</dbReference>
<evidence type="ECO:0000313" key="2">
    <source>
        <dbReference type="Proteomes" id="UP000288216"/>
    </source>
</evidence>
<keyword evidence="2" id="KW-1185">Reference proteome</keyword>